<dbReference type="RefSeq" id="WP_001301448.1">
    <property type="nucleotide sequence ID" value="NZ_ABHU01000001.1"/>
</dbReference>
<dbReference type="BioCyc" id="ECOL478008-HMP:G76-487212-MONOMER"/>
<dbReference type="EMBL" id="ABHU01000001">
    <property type="protein sequence ID" value="EDU93198.1"/>
    <property type="molecule type" value="Genomic_DNA"/>
</dbReference>
<name>A0A0H3PV54_ECO5C</name>
<organism evidence="1 2">
    <name type="scientific">Escherichia coli O157:H7 (strain EC869)</name>
    <dbReference type="NCBI Taxonomy" id="478008"/>
    <lineage>
        <taxon>Bacteria</taxon>
        <taxon>Pseudomonadati</taxon>
        <taxon>Pseudomonadota</taxon>
        <taxon>Gammaproteobacteria</taxon>
        <taxon>Enterobacterales</taxon>
        <taxon>Enterobacteriaceae</taxon>
        <taxon>Escherichia</taxon>
    </lineage>
</organism>
<evidence type="ECO:0000313" key="1">
    <source>
        <dbReference type="EMBL" id="EDU93198.1"/>
    </source>
</evidence>
<proteinExistence type="predicted"/>
<comment type="caution">
    <text evidence="1">The sequence shown here is derived from an EMBL/GenBank/DDBJ whole genome shotgun (WGS) entry which is preliminary data.</text>
</comment>
<protein>
    <submittedName>
        <fullName evidence="1">Uncharacterized protein</fullName>
    </submittedName>
</protein>
<dbReference type="GeneID" id="79049676"/>
<dbReference type="Proteomes" id="UP000004641">
    <property type="component" value="Unassembled WGS sequence"/>
</dbReference>
<reference evidence="1 2" key="1">
    <citation type="journal article" date="2011" name="Appl. Environ. Microbiol.">
        <title>Genome signatures of Escherichia coli O157:H7 isolates from the bovine host reservoir.</title>
        <authorList>
            <person name="Eppinger M."/>
            <person name="Mammel M.K."/>
            <person name="Leclerc J.E."/>
            <person name="Ravel J."/>
            <person name="Cebula T.A."/>
        </authorList>
    </citation>
    <scope>NUCLEOTIDE SEQUENCE [LARGE SCALE GENOMIC DNA]</scope>
    <source>
        <strain evidence="1 2">EC869</strain>
    </source>
</reference>
<dbReference type="AlphaFoldDB" id="A0A0H3PV54"/>
<evidence type="ECO:0000313" key="2">
    <source>
        <dbReference type="Proteomes" id="UP000004641"/>
    </source>
</evidence>
<sequence length="47" mass="5511">MADYAEINNFPPELSSSGDKYFHLRNYSEYSEYTSGFFLSLMIFIKS</sequence>
<gene>
    <name evidence="1" type="ORF">ECH7EC869_5315</name>
</gene>
<accession>A0A0H3PV54</accession>